<evidence type="ECO:0000256" key="6">
    <source>
        <dbReference type="ARBA" id="ARBA00030452"/>
    </source>
</evidence>
<dbReference type="OrthoDB" id="10258297at2759"/>
<dbReference type="Pfam" id="PF09743">
    <property type="entry name" value="E3_UFM1_ligase"/>
    <property type="match status" value="1"/>
</dbReference>
<feature type="domain" description="E3 UFM1-protein ligase 1-like N-terminal" evidence="8">
    <location>
        <begin position="8"/>
        <end position="285"/>
    </location>
</feature>
<dbReference type="Pfam" id="PF25041">
    <property type="entry name" value="UFL1_C"/>
    <property type="match status" value="1"/>
</dbReference>
<dbReference type="Pfam" id="PF25870">
    <property type="entry name" value="WHD_UFL1_5th"/>
    <property type="match status" value="1"/>
</dbReference>
<evidence type="ECO:0000256" key="1">
    <source>
        <dbReference type="ARBA" id="ARBA00003950"/>
    </source>
</evidence>
<feature type="domain" description="E3 UFM1-protein ligase 1-like" evidence="9">
    <location>
        <begin position="544"/>
        <end position="670"/>
    </location>
</feature>
<evidence type="ECO:0000256" key="5">
    <source>
        <dbReference type="ARBA" id="ARBA00022786"/>
    </source>
</evidence>
<organism evidence="11 12">
    <name type="scientific">Cloeon dipterum</name>
    <dbReference type="NCBI Taxonomy" id="197152"/>
    <lineage>
        <taxon>Eukaryota</taxon>
        <taxon>Metazoa</taxon>
        <taxon>Ecdysozoa</taxon>
        <taxon>Arthropoda</taxon>
        <taxon>Hexapoda</taxon>
        <taxon>Insecta</taxon>
        <taxon>Pterygota</taxon>
        <taxon>Palaeoptera</taxon>
        <taxon>Ephemeroptera</taxon>
        <taxon>Pisciforma</taxon>
        <taxon>Baetidae</taxon>
        <taxon>Cloeon</taxon>
    </lineage>
</organism>
<evidence type="ECO:0000259" key="9">
    <source>
        <dbReference type="Pfam" id="PF23659"/>
    </source>
</evidence>
<evidence type="ECO:0000256" key="7">
    <source>
        <dbReference type="SAM" id="MobiDB-lite"/>
    </source>
</evidence>
<dbReference type="GO" id="GO:0005789">
    <property type="term" value="C:endoplasmic reticulum membrane"/>
    <property type="evidence" value="ECO:0007669"/>
    <property type="project" value="TreeGrafter"/>
</dbReference>
<keyword evidence="5" id="KW-0833">Ubl conjugation pathway</keyword>
<evidence type="ECO:0000256" key="2">
    <source>
        <dbReference type="ARBA" id="ARBA00010789"/>
    </source>
</evidence>
<evidence type="ECO:0000256" key="3">
    <source>
        <dbReference type="ARBA" id="ARBA00014160"/>
    </source>
</evidence>
<dbReference type="EMBL" id="CADEPI010000026">
    <property type="protein sequence ID" value="CAB3366774.1"/>
    <property type="molecule type" value="Genomic_DNA"/>
</dbReference>
<dbReference type="InterPro" id="IPR056579">
    <property type="entry name" value="Ufl1_N"/>
</dbReference>
<dbReference type="InterPro" id="IPR056580">
    <property type="entry name" value="Ufl1_dom"/>
</dbReference>
<evidence type="ECO:0000313" key="11">
    <source>
        <dbReference type="EMBL" id="CAB3366774.1"/>
    </source>
</evidence>
<feature type="region of interest" description="Disordered" evidence="7">
    <location>
        <begin position="406"/>
        <end position="473"/>
    </location>
</feature>
<comment type="function">
    <text evidence="1">E3 UFM1-protein ligase that mediates ufmylation of target proteins.</text>
</comment>
<feature type="domain" description="E3 UFM1-protein ligase-like C-terminal" evidence="10">
    <location>
        <begin position="675"/>
        <end position="779"/>
    </location>
</feature>
<dbReference type="PANTHER" id="PTHR31057:SF0">
    <property type="entry name" value="E3 UFM1-PROTEIN LIGASE 1"/>
    <property type="match status" value="1"/>
</dbReference>
<evidence type="ECO:0000259" key="8">
    <source>
        <dbReference type="Pfam" id="PF09743"/>
    </source>
</evidence>
<gene>
    <name evidence="11" type="ORF">CLODIP_2_CD15995</name>
</gene>
<dbReference type="Pfam" id="PF23659">
    <property type="entry name" value="UFL1"/>
    <property type="match status" value="1"/>
</dbReference>
<reference evidence="11 12" key="1">
    <citation type="submission" date="2020-04" db="EMBL/GenBank/DDBJ databases">
        <authorList>
            <person name="Alioto T."/>
            <person name="Alioto T."/>
            <person name="Gomez Garrido J."/>
        </authorList>
    </citation>
    <scope>NUCLEOTIDE SEQUENCE [LARGE SCALE GENOMIC DNA]</scope>
</reference>
<evidence type="ECO:0000313" key="12">
    <source>
        <dbReference type="Proteomes" id="UP000494165"/>
    </source>
</evidence>
<dbReference type="PANTHER" id="PTHR31057">
    <property type="entry name" value="E3 UFM1-PROTEIN LIGASE 1"/>
    <property type="match status" value="1"/>
</dbReference>
<dbReference type="AlphaFoldDB" id="A0A8S1CCN0"/>
<accession>A0A8S1CCN0</accession>
<dbReference type="GO" id="GO:0061666">
    <property type="term" value="F:UFM1 ligase activity"/>
    <property type="evidence" value="ECO:0007669"/>
    <property type="project" value="InterPro"/>
</dbReference>
<sequence length="796" mass="87634">MSAVDWEEVKRLAADFQKAQLSSSAQKLSERNCIIVVGHLIHEKLLEVISTSDGKEYVTPQHLSREIQDELYASKGRINMVELANSLNVDLTHIEARCAELVRTPETGCSIILGQLIHNSYLKTLAVLINETLQLKGTLNVSELTTQYDLPGDFLQHLVEKELNKSIHGQQDAKDPRVFFTERFVARCRAAIRGALLGIQKPTPIASILAICNVSERLFFSIFEGLKDSKQIAGVLSGKQGLNAFFVPAIYSKGQSEWVNNFYKQNGYLEYSSLTRLGISDAQGFIKRNFPNEKILYLPSCAVGPLLFDQVEASIEDAVSTSSWIDLMPILPSVMSEQDAAQIVQDALRKNKQTKAEVLCMSMVVPSTLISSLTNALEPLVQVKAQEAINSGKFLQAEAEQRIQATMSKKSAALDEDGGRTSKQDERRKKATGGKGGGGTQGRETKTKSIKKKTYGKSHADSDDDDDETPAPVSKKSGLVEVITVKDIKKEFVSQASLNDCPDELINELAARILPSVQQQANLAARKIAETAKASQVQSSRRTHGELQERLSNLLSSIRMFEKGIKMFQSDSETQKGLTKYMLKSLGSEIMGEIIKYVGQEHQISTAVPTEASSITPELRSKILNELPPTLKQVLEPVHKALVGASLDDFQATVEAALAPGACDVMIRKPDKKKERQGLLAHRMTLLGQLDECSDPAVALHLTVLLLFQAATQQPLHASGKFVMPILVFLKPSLPDDTYNTLQKYHDLVISFLSTDNENEKENVGTLLANELATLKEIAHTMKKLPVSDKADKSEL</sequence>
<dbReference type="GO" id="GO:0034976">
    <property type="term" value="P:response to endoplasmic reticulum stress"/>
    <property type="evidence" value="ECO:0007669"/>
    <property type="project" value="TreeGrafter"/>
</dbReference>
<comment type="caution">
    <text evidence="11">The sequence shown here is derived from an EMBL/GenBank/DDBJ whole genome shotgun (WGS) entry which is preliminary data.</text>
</comment>
<keyword evidence="12" id="KW-1185">Reference proteome</keyword>
<proteinExistence type="inferred from homology"/>
<dbReference type="GO" id="GO:1990592">
    <property type="term" value="P:protein K69-linked ufmylation"/>
    <property type="evidence" value="ECO:0007669"/>
    <property type="project" value="TreeGrafter"/>
</dbReference>
<evidence type="ECO:0000256" key="4">
    <source>
        <dbReference type="ARBA" id="ARBA00022679"/>
    </source>
</evidence>
<dbReference type="Proteomes" id="UP000494165">
    <property type="component" value="Unassembled WGS sequence"/>
</dbReference>
<dbReference type="GO" id="GO:0032434">
    <property type="term" value="P:regulation of proteasomal ubiquitin-dependent protein catabolic process"/>
    <property type="evidence" value="ECO:0007669"/>
    <property type="project" value="TreeGrafter"/>
</dbReference>
<evidence type="ECO:0000259" key="10">
    <source>
        <dbReference type="Pfam" id="PF25041"/>
    </source>
</evidence>
<dbReference type="InterPro" id="IPR056761">
    <property type="entry name" value="Ufl1-like_C"/>
</dbReference>
<dbReference type="InterPro" id="IPR018611">
    <property type="entry name" value="Ufl1"/>
</dbReference>
<comment type="similarity">
    <text evidence="2">Belongs to the UFL1 family.</text>
</comment>
<protein>
    <recommendedName>
        <fullName evidence="3">E3 UFM1-protein ligase 1 homolog</fullName>
    </recommendedName>
    <alternativeName>
        <fullName evidence="6">E3 UFM1-protein transferase 1 homolog</fullName>
    </alternativeName>
</protein>
<keyword evidence="4" id="KW-0808">Transferase</keyword>
<feature type="compositionally biased region" description="Basic and acidic residues" evidence="7">
    <location>
        <begin position="417"/>
        <end position="428"/>
    </location>
</feature>
<name>A0A8S1CCN0_9INSE</name>